<protein>
    <submittedName>
        <fullName evidence="7">LAFE_0G15280g1_1</fullName>
    </submittedName>
</protein>
<evidence type="ECO:0000256" key="2">
    <source>
        <dbReference type="ARBA" id="ARBA00022692"/>
    </source>
</evidence>
<comment type="subcellular location">
    <subcellularLocation>
        <location evidence="1">Peroxisome membrane</location>
        <topology evidence="1">Multi-pass membrane protein</topology>
    </subcellularLocation>
</comment>
<keyword evidence="3" id="KW-1133">Transmembrane helix</keyword>
<keyword evidence="2" id="KW-0812">Transmembrane</keyword>
<accession>A0A1G4MIT5</accession>
<evidence type="ECO:0000313" key="7">
    <source>
        <dbReference type="EMBL" id="SCW03656.1"/>
    </source>
</evidence>
<dbReference type="EMBL" id="LT598486">
    <property type="protein sequence ID" value="SCW03656.1"/>
    <property type="molecule type" value="Genomic_DNA"/>
</dbReference>
<dbReference type="InterPro" id="IPR010482">
    <property type="entry name" value="TECPR1-like_DysF"/>
</dbReference>
<dbReference type="InterPro" id="IPR052646">
    <property type="entry name" value="Peroxisomal_PEX28-32"/>
</dbReference>
<keyword evidence="4" id="KW-0472">Membrane</keyword>
<dbReference type="PANTHER" id="PTHR31679:SF3">
    <property type="entry name" value="PEROXISOMAL MEMBRANE PROTEIN PEX32"/>
    <property type="match status" value="1"/>
</dbReference>
<reference evidence="7 8" key="1">
    <citation type="submission" date="2016-03" db="EMBL/GenBank/DDBJ databases">
        <authorList>
            <person name="Devillers H."/>
        </authorList>
    </citation>
    <scope>NUCLEOTIDE SEQUENCE [LARGE SCALE GENOMIC DNA]</scope>
    <source>
        <strain evidence="7">CBS 6772</strain>
    </source>
</reference>
<dbReference type="OrthoDB" id="5586090at2759"/>
<dbReference type="Pfam" id="PF06398">
    <property type="entry name" value="Pex24p"/>
    <property type="match status" value="1"/>
</dbReference>
<sequence length="380" mass="44452">MSGNAAKLHAKIVHNHGQKSSLTFTTAPIISWSLHRVYPLLLIFDAVLNNLMWCCEDVCLPFINLVLVVLAINLLDPFDESLYVRILNSWLGVMSGTFSLLSASYYVSSVFRELKQDESPTLDDIVIVMENVVYKMEKLRQDVRPIITLTSRELLSIGIIGTPAHWIVMRYLLSPKQYLKGLLICLLIFHSTWCQSTIRLCWRSLFVRRIWFVLQNVRSRKSVPPIPYYIVIERNLQVALPRGSEDLPESKLGLKIGLILSKGLNHKAEAGNYATLDLVEFQIDENQRKWPLDGWTHHLLPYERQKYCATLDPEHSTTKSPWEFQELLEREWFWLDDSWKHEDWNYGDTEWNNKGSFDSLDCYTRRRTWTRRAYRISKTI</sequence>
<dbReference type="PANTHER" id="PTHR31679">
    <property type="entry name" value="PEROXISOMAL MEMBRANE PROTEIN PEX30-RELATED"/>
    <property type="match status" value="1"/>
</dbReference>
<evidence type="ECO:0000256" key="1">
    <source>
        <dbReference type="ARBA" id="ARBA00004585"/>
    </source>
</evidence>
<dbReference type="OMA" id="TDWIYSD"/>
<dbReference type="Proteomes" id="UP000190831">
    <property type="component" value="Chromosome G"/>
</dbReference>
<dbReference type="InterPro" id="IPR006614">
    <property type="entry name" value="Peroxin/Ferlin"/>
</dbReference>
<keyword evidence="8" id="KW-1185">Reference proteome</keyword>
<organism evidence="7 8">
    <name type="scientific">Lachancea fermentati</name>
    <name type="common">Zygosaccharomyces fermentati</name>
    <dbReference type="NCBI Taxonomy" id="4955"/>
    <lineage>
        <taxon>Eukaryota</taxon>
        <taxon>Fungi</taxon>
        <taxon>Dikarya</taxon>
        <taxon>Ascomycota</taxon>
        <taxon>Saccharomycotina</taxon>
        <taxon>Saccharomycetes</taxon>
        <taxon>Saccharomycetales</taxon>
        <taxon>Saccharomycetaceae</taxon>
        <taxon>Lachancea</taxon>
    </lineage>
</organism>
<gene>
    <name evidence="7" type="ORF">LAFE_0G15280G</name>
</gene>
<evidence type="ECO:0000256" key="5">
    <source>
        <dbReference type="ARBA" id="ARBA00023140"/>
    </source>
</evidence>
<keyword evidence="5" id="KW-0576">Peroxisome</keyword>
<dbReference type="GO" id="GO:0007031">
    <property type="term" value="P:peroxisome organization"/>
    <property type="evidence" value="ECO:0007669"/>
    <property type="project" value="TreeGrafter"/>
</dbReference>
<evidence type="ECO:0000259" key="6">
    <source>
        <dbReference type="SMART" id="SM00693"/>
    </source>
</evidence>
<evidence type="ECO:0000256" key="3">
    <source>
        <dbReference type="ARBA" id="ARBA00022989"/>
    </source>
</evidence>
<dbReference type="STRING" id="4955.A0A1G4MIT5"/>
<evidence type="ECO:0000313" key="8">
    <source>
        <dbReference type="Proteomes" id="UP000190831"/>
    </source>
</evidence>
<dbReference type="GO" id="GO:0005778">
    <property type="term" value="C:peroxisomal membrane"/>
    <property type="evidence" value="ECO:0007669"/>
    <property type="project" value="UniProtKB-SubCell"/>
</dbReference>
<dbReference type="SMART" id="SM00693">
    <property type="entry name" value="DysFN"/>
    <property type="match status" value="1"/>
</dbReference>
<name>A0A1G4MIT5_LACFM</name>
<feature type="domain" description="Peroxin/Ferlin" evidence="6">
    <location>
        <begin position="276"/>
        <end position="342"/>
    </location>
</feature>
<proteinExistence type="predicted"/>
<dbReference type="AlphaFoldDB" id="A0A1G4MIT5"/>
<evidence type="ECO:0000256" key="4">
    <source>
        <dbReference type="ARBA" id="ARBA00023136"/>
    </source>
</evidence>